<reference evidence="9" key="1">
    <citation type="submission" date="2020-09" db="EMBL/GenBank/DDBJ databases">
        <title>Pelobacter alkaliphilus sp. nov., a novel anaerobic arsenate-reducing bacterium from terrestrial mud volcano.</title>
        <authorList>
            <person name="Khomyakova M.A."/>
            <person name="Merkel A.Y."/>
            <person name="Slobodkin A.I."/>
        </authorList>
    </citation>
    <scope>NUCLEOTIDE SEQUENCE</scope>
    <source>
        <strain evidence="9">M08fum</strain>
    </source>
</reference>
<evidence type="ECO:0000259" key="8">
    <source>
        <dbReference type="Pfam" id="PF16901"/>
    </source>
</evidence>
<dbReference type="SUPFAM" id="SSF54373">
    <property type="entry name" value="FAD-linked reductases, C-terminal domain"/>
    <property type="match status" value="1"/>
</dbReference>
<dbReference type="InterPro" id="IPR038299">
    <property type="entry name" value="DAO_C_sf"/>
</dbReference>
<comment type="catalytic activity">
    <reaction evidence="6">
        <text>a quinone + sn-glycerol 3-phosphate = dihydroxyacetone phosphate + a quinol</text>
        <dbReference type="Rhea" id="RHEA:18977"/>
        <dbReference type="ChEBI" id="CHEBI:24646"/>
        <dbReference type="ChEBI" id="CHEBI:57597"/>
        <dbReference type="ChEBI" id="CHEBI:57642"/>
        <dbReference type="ChEBI" id="CHEBI:132124"/>
        <dbReference type="EC" id="1.1.5.3"/>
    </reaction>
</comment>
<dbReference type="Pfam" id="PF01266">
    <property type="entry name" value="DAO"/>
    <property type="match status" value="1"/>
</dbReference>
<evidence type="ECO:0000313" key="9">
    <source>
        <dbReference type="EMBL" id="MBD1401067.1"/>
    </source>
</evidence>
<keyword evidence="4" id="KW-0274">FAD</keyword>
<dbReference type="InterPro" id="IPR006076">
    <property type="entry name" value="FAD-dep_OxRdtase"/>
</dbReference>
<organism evidence="9 10">
    <name type="scientific">Pelovirga terrestris</name>
    <dbReference type="NCBI Taxonomy" id="2771352"/>
    <lineage>
        <taxon>Bacteria</taxon>
        <taxon>Pseudomonadati</taxon>
        <taxon>Thermodesulfobacteriota</taxon>
        <taxon>Desulfuromonadia</taxon>
        <taxon>Geobacterales</taxon>
        <taxon>Geobacteraceae</taxon>
        <taxon>Pelovirga</taxon>
    </lineage>
</organism>
<dbReference type="InterPro" id="IPR031656">
    <property type="entry name" value="DAO_C"/>
</dbReference>
<evidence type="ECO:0000256" key="6">
    <source>
        <dbReference type="RuleBase" id="RU361217"/>
    </source>
</evidence>
<proteinExistence type="inferred from homology"/>
<sequence length="539" mass="59456">MKREEILSRLQQQSRYDLLVVGGGASGCGVALDAASRGLKVALVEKNDFAEGTSGRSTKLIHGGVRYLEKAIKRLDRRQYNLVRDGLRERALLLQNARHLSNRLTLVTPIYNWLEVPYVFAGLKLYDLLSGKHHIGHSRLLSRTETLRRFPMLKAHGLKAGVRYHDGQFHDARMALAIALTAQQQGATIINHMALTGLVKSAGAINGATLTDQLTGDTLSLNCTGVINAGGPFVDDIRRLDDPQGSPLLTTSSGVHIVLDQRFAPPDTGLMIPETEDGRVLFILPWEGHALIGTTDEPATLSEHPRPLDTEIDYLLRHARSYFDLQIEPSDIKATWSGLRPLVANPTAVDTAALARDHILQTSPSGLVTLAGGKWTTYRKMAQDTVDYAINYFSLDPAIKGCQTAHLPLIGSSDFELLGGTELVERFALNEATASYLNRCYGDQADQLLEVGRSTDTLRPLVAGHPFLEAEVIYAVRFELAQRVIDILARRTHLAMVDTRAARQATPRILELMAAELGWDLKRCDEEAERTNRRLNEGI</sequence>
<dbReference type="PANTHER" id="PTHR11985:SF15">
    <property type="entry name" value="GLYCEROL-3-PHOSPHATE DEHYDROGENASE, MITOCHONDRIAL"/>
    <property type="match status" value="1"/>
</dbReference>
<dbReference type="Gene3D" id="3.30.9.10">
    <property type="entry name" value="D-Amino Acid Oxidase, subunit A, domain 2"/>
    <property type="match status" value="1"/>
</dbReference>
<evidence type="ECO:0000313" key="10">
    <source>
        <dbReference type="Proteomes" id="UP000632828"/>
    </source>
</evidence>
<dbReference type="AlphaFoldDB" id="A0A8J6QZ64"/>
<evidence type="ECO:0000256" key="2">
    <source>
        <dbReference type="ARBA" id="ARBA00007330"/>
    </source>
</evidence>
<dbReference type="GO" id="GO:0009331">
    <property type="term" value="C:glycerol-3-phosphate dehydrogenase (FAD) complex"/>
    <property type="evidence" value="ECO:0007669"/>
    <property type="project" value="UniProtKB-UniRule"/>
</dbReference>
<dbReference type="Gene3D" id="3.50.50.60">
    <property type="entry name" value="FAD/NAD(P)-binding domain"/>
    <property type="match status" value="1"/>
</dbReference>
<dbReference type="GO" id="GO:0004368">
    <property type="term" value="F:glycerol-3-phosphate dehydrogenase (quinone) activity"/>
    <property type="evidence" value="ECO:0007669"/>
    <property type="project" value="UniProtKB-EC"/>
</dbReference>
<keyword evidence="5 6" id="KW-0560">Oxidoreductase</keyword>
<dbReference type="PROSITE" id="PS00978">
    <property type="entry name" value="FAD_G3PDH_2"/>
    <property type="match status" value="1"/>
</dbReference>
<comment type="caution">
    <text evidence="9">The sequence shown here is derived from an EMBL/GenBank/DDBJ whole genome shotgun (WGS) entry which is preliminary data.</text>
</comment>
<evidence type="ECO:0000256" key="1">
    <source>
        <dbReference type="ARBA" id="ARBA00001974"/>
    </source>
</evidence>
<dbReference type="Gene3D" id="1.10.8.870">
    <property type="entry name" value="Alpha-glycerophosphate oxidase, cap domain"/>
    <property type="match status" value="1"/>
</dbReference>
<accession>A0A8J6QZ64</accession>
<dbReference type="RefSeq" id="WP_191156268.1">
    <property type="nucleotide sequence ID" value="NZ_JACWUN010000011.1"/>
</dbReference>
<dbReference type="GO" id="GO:0006072">
    <property type="term" value="P:glycerol-3-phosphate metabolic process"/>
    <property type="evidence" value="ECO:0007669"/>
    <property type="project" value="UniProtKB-UniRule"/>
</dbReference>
<evidence type="ECO:0000259" key="7">
    <source>
        <dbReference type="Pfam" id="PF01266"/>
    </source>
</evidence>
<dbReference type="Pfam" id="PF16901">
    <property type="entry name" value="DAO_C"/>
    <property type="match status" value="1"/>
</dbReference>
<dbReference type="PRINTS" id="PR01001">
    <property type="entry name" value="FADG3PDH"/>
</dbReference>
<keyword evidence="10" id="KW-1185">Reference proteome</keyword>
<comment type="similarity">
    <text evidence="2 6">Belongs to the FAD-dependent glycerol-3-phosphate dehydrogenase family.</text>
</comment>
<feature type="domain" description="Alpha-glycerophosphate oxidase C-terminal" evidence="8">
    <location>
        <begin position="402"/>
        <end position="523"/>
    </location>
</feature>
<protein>
    <recommendedName>
        <fullName evidence="6">Glycerol-3-phosphate dehydrogenase</fullName>
        <ecNumber evidence="6">1.1.5.3</ecNumber>
    </recommendedName>
</protein>
<comment type="cofactor">
    <cofactor evidence="1 6">
        <name>FAD</name>
        <dbReference type="ChEBI" id="CHEBI:57692"/>
    </cofactor>
</comment>
<evidence type="ECO:0000256" key="4">
    <source>
        <dbReference type="ARBA" id="ARBA00022827"/>
    </source>
</evidence>
<keyword evidence="3 6" id="KW-0285">Flavoprotein</keyword>
<gene>
    <name evidence="9" type="ORF">ICT70_10310</name>
</gene>
<evidence type="ECO:0000256" key="3">
    <source>
        <dbReference type="ARBA" id="ARBA00022630"/>
    </source>
</evidence>
<name>A0A8J6QZ64_9BACT</name>
<dbReference type="PROSITE" id="PS51257">
    <property type="entry name" value="PROKAR_LIPOPROTEIN"/>
    <property type="match status" value="1"/>
</dbReference>
<dbReference type="InterPro" id="IPR000447">
    <property type="entry name" value="G3P_DH_FAD-dep"/>
</dbReference>
<dbReference type="SUPFAM" id="SSF51905">
    <property type="entry name" value="FAD/NAD(P)-binding domain"/>
    <property type="match status" value="1"/>
</dbReference>
<dbReference type="InterPro" id="IPR036188">
    <property type="entry name" value="FAD/NAD-bd_sf"/>
</dbReference>
<dbReference type="Proteomes" id="UP000632828">
    <property type="component" value="Unassembled WGS sequence"/>
</dbReference>
<dbReference type="EMBL" id="JACWUN010000011">
    <property type="protein sequence ID" value="MBD1401067.1"/>
    <property type="molecule type" value="Genomic_DNA"/>
</dbReference>
<feature type="domain" description="FAD dependent oxidoreductase" evidence="7">
    <location>
        <begin position="17"/>
        <end position="379"/>
    </location>
</feature>
<dbReference type="EC" id="1.1.5.3" evidence="6"/>
<dbReference type="PROSITE" id="PS00977">
    <property type="entry name" value="FAD_G3PDH_1"/>
    <property type="match status" value="1"/>
</dbReference>
<dbReference type="PANTHER" id="PTHR11985">
    <property type="entry name" value="GLYCEROL-3-PHOSPHATE DEHYDROGENASE"/>
    <property type="match status" value="1"/>
</dbReference>
<evidence type="ECO:0000256" key="5">
    <source>
        <dbReference type="ARBA" id="ARBA00023002"/>
    </source>
</evidence>